<evidence type="ECO:0000256" key="9">
    <source>
        <dbReference type="SAM" id="MobiDB-lite"/>
    </source>
</evidence>
<keyword evidence="5" id="KW-0547">Nucleotide-binding</keyword>
<dbReference type="AlphaFoldDB" id="A0A1H7W665"/>
<evidence type="ECO:0000256" key="2">
    <source>
        <dbReference type="ARBA" id="ARBA00012438"/>
    </source>
</evidence>
<gene>
    <name evidence="12" type="ORF">SAMN05444354_112165</name>
</gene>
<keyword evidence="6 12" id="KW-0418">Kinase</keyword>
<dbReference type="SUPFAM" id="SSF47384">
    <property type="entry name" value="Homodimeric domain of signal transducing histidine kinase"/>
    <property type="match status" value="1"/>
</dbReference>
<dbReference type="InterPro" id="IPR029016">
    <property type="entry name" value="GAF-like_dom_sf"/>
</dbReference>
<dbReference type="SMART" id="SM00388">
    <property type="entry name" value="HisKA"/>
    <property type="match status" value="1"/>
</dbReference>
<keyword evidence="10" id="KW-0812">Transmembrane</keyword>
<feature type="transmembrane region" description="Helical" evidence="10">
    <location>
        <begin position="160"/>
        <end position="179"/>
    </location>
</feature>
<dbReference type="EMBL" id="FOAP01000012">
    <property type="protein sequence ID" value="SEM16824.1"/>
    <property type="molecule type" value="Genomic_DNA"/>
</dbReference>
<keyword evidence="10" id="KW-1133">Transmembrane helix</keyword>
<evidence type="ECO:0000256" key="1">
    <source>
        <dbReference type="ARBA" id="ARBA00000085"/>
    </source>
</evidence>
<dbReference type="InterPro" id="IPR003661">
    <property type="entry name" value="HisK_dim/P_dom"/>
</dbReference>
<keyword evidence="7" id="KW-0067">ATP-binding</keyword>
<dbReference type="SUPFAM" id="SSF55781">
    <property type="entry name" value="GAF domain-like"/>
    <property type="match status" value="1"/>
</dbReference>
<feature type="compositionally biased region" description="Low complexity" evidence="9">
    <location>
        <begin position="696"/>
        <end position="707"/>
    </location>
</feature>
<dbReference type="PROSITE" id="PS50109">
    <property type="entry name" value="HIS_KIN"/>
    <property type="match status" value="1"/>
</dbReference>
<proteinExistence type="predicted"/>
<dbReference type="Pfam" id="PF02518">
    <property type="entry name" value="HATPase_c"/>
    <property type="match status" value="1"/>
</dbReference>
<organism evidence="12 13">
    <name type="scientific">Stigmatella aurantiaca</name>
    <dbReference type="NCBI Taxonomy" id="41"/>
    <lineage>
        <taxon>Bacteria</taxon>
        <taxon>Pseudomonadati</taxon>
        <taxon>Myxococcota</taxon>
        <taxon>Myxococcia</taxon>
        <taxon>Myxococcales</taxon>
        <taxon>Cystobacterineae</taxon>
        <taxon>Archangiaceae</taxon>
        <taxon>Stigmatella</taxon>
    </lineage>
</organism>
<dbReference type="InterPro" id="IPR003018">
    <property type="entry name" value="GAF"/>
</dbReference>
<evidence type="ECO:0000256" key="4">
    <source>
        <dbReference type="ARBA" id="ARBA00022679"/>
    </source>
</evidence>
<evidence type="ECO:0000256" key="8">
    <source>
        <dbReference type="ARBA" id="ARBA00023012"/>
    </source>
</evidence>
<feature type="domain" description="Histidine kinase" evidence="11">
    <location>
        <begin position="479"/>
        <end position="695"/>
    </location>
</feature>
<evidence type="ECO:0000313" key="12">
    <source>
        <dbReference type="EMBL" id="SEM16824.1"/>
    </source>
</evidence>
<evidence type="ECO:0000256" key="5">
    <source>
        <dbReference type="ARBA" id="ARBA00022741"/>
    </source>
</evidence>
<reference evidence="13" key="1">
    <citation type="submission" date="2016-10" db="EMBL/GenBank/DDBJ databases">
        <authorList>
            <person name="Varghese N."/>
            <person name="Submissions S."/>
        </authorList>
    </citation>
    <scope>NUCLEOTIDE SEQUENCE [LARGE SCALE GENOMIC DNA]</scope>
    <source>
        <strain evidence="13">DSM 17044</strain>
    </source>
</reference>
<evidence type="ECO:0000256" key="7">
    <source>
        <dbReference type="ARBA" id="ARBA00022840"/>
    </source>
</evidence>
<dbReference type="InterPro" id="IPR004358">
    <property type="entry name" value="Sig_transdc_His_kin-like_C"/>
</dbReference>
<feature type="transmembrane region" description="Helical" evidence="10">
    <location>
        <begin position="31"/>
        <end position="48"/>
    </location>
</feature>
<dbReference type="RefSeq" id="WP_075008609.1">
    <property type="nucleotide sequence ID" value="NZ_FOAP01000012.1"/>
</dbReference>
<dbReference type="Pfam" id="PF00512">
    <property type="entry name" value="HisKA"/>
    <property type="match status" value="1"/>
</dbReference>
<feature type="transmembrane region" description="Helical" evidence="10">
    <location>
        <begin position="126"/>
        <end position="148"/>
    </location>
</feature>
<evidence type="ECO:0000313" key="13">
    <source>
        <dbReference type="Proteomes" id="UP000182719"/>
    </source>
</evidence>
<comment type="catalytic activity">
    <reaction evidence="1">
        <text>ATP + protein L-histidine = ADP + protein N-phospho-L-histidine.</text>
        <dbReference type="EC" id="2.7.13.3"/>
    </reaction>
</comment>
<dbReference type="PANTHER" id="PTHR43065:SF10">
    <property type="entry name" value="PEROXIDE STRESS-ACTIVATED HISTIDINE KINASE MAK3"/>
    <property type="match status" value="1"/>
</dbReference>
<dbReference type="GO" id="GO:0005524">
    <property type="term" value="F:ATP binding"/>
    <property type="evidence" value="ECO:0007669"/>
    <property type="project" value="UniProtKB-KW"/>
</dbReference>
<evidence type="ECO:0000259" key="11">
    <source>
        <dbReference type="PROSITE" id="PS50109"/>
    </source>
</evidence>
<dbReference type="CDD" id="cd00082">
    <property type="entry name" value="HisKA"/>
    <property type="match status" value="1"/>
</dbReference>
<dbReference type="InterPro" id="IPR036890">
    <property type="entry name" value="HATPase_C_sf"/>
</dbReference>
<keyword evidence="4" id="KW-0808">Transferase</keyword>
<keyword evidence="8" id="KW-0902">Two-component regulatory system</keyword>
<dbReference type="InterPro" id="IPR036097">
    <property type="entry name" value="HisK_dim/P_sf"/>
</dbReference>
<protein>
    <recommendedName>
        <fullName evidence="2">histidine kinase</fullName>
        <ecNumber evidence="2">2.7.13.3</ecNumber>
    </recommendedName>
</protein>
<evidence type="ECO:0000256" key="3">
    <source>
        <dbReference type="ARBA" id="ARBA00022553"/>
    </source>
</evidence>
<feature type="transmembrane region" description="Helical" evidence="10">
    <location>
        <begin position="6"/>
        <end position="24"/>
    </location>
</feature>
<accession>A0A1H7W665</accession>
<dbReference type="InterPro" id="IPR005467">
    <property type="entry name" value="His_kinase_dom"/>
</dbReference>
<dbReference type="PANTHER" id="PTHR43065">
    <property type="entry name" value="SENSOR HISTIDINE KINASE"/>
    <property type="match status" value="1"/>
</dbReference>
<keyword evidence="3" id="KW-0597">Phosphoprotein</keyword>
<name>A0A1H7W665_STIAU</name>
<keyword evidence="10" id="KW-0472">Membrane</keyword>
<feature type="transmembrane region" description="Helical" evidence="10">
    <location>
        <begin position="221"/>
        <end position="241"/>
    </location>
</feature>
<keyword evidence="13" id="KW-1185">Reference proteome</keyword>
<dbReference type="Gene3D" id="1.10.287.130">
    <property type="match status" value="1"/>
</dbReference>
<dbReference type="EC" id="2.7.13.3" evidence="2"/>
<dbReference type="PRINTS" id="PR00344">
    <property type="entry name" value="BCTRLSENSOR"/>
</dbReference>
<dbReference type="SMART" id="SM00387">
    <property type="entry name" value="HATPase_c"/>
    <property type="match status" value="1"/>
</dbReference>
<feature type="region of interest" description="Disordered" evidence="9">
    <location>
        <begin position="696"/>
        <end position="748"/>
    </location>
</feature>
<dbReference type="SMART" id="SM00065">
    <property type="entry name" value="GAF"/>
    <property type="match status" value="1"/>
</dbReference>
<dbReference type="Gene3D" id="3.30.450.40">
    <property type="match status" value="1"/>
</dbReference>
<feature type="transmembrane region" description="Helical" evidence="10">
    <location>
        <begin position="247"/>
        <end position="267"/>
    </location>
</feature>
<dbReference type="SUPFAM" id="SSF55874">
    <property type="entry name" value="ATPase domain of HSP90 chaperone/DNA topoisomerase II/histidine kinase"/>
    <property type="match status" value="1"/>
</dbReference>
<evidence type="ECO:0000256" key="10">
    <source>
        <dbReference type="SAM" id="Phobius"/>
    </source>
</evidence>
<dbReference type="Gene3D" id="3.30.565.10">
    <property type="entry name" value="Histidine kinase-like ATPase, C-terminal domain"/>
    <property type="match status" value="1"/>
</dbReference>
<sequence length="748" mass="81514">MDIPTQNALFASVVGLALALAMLLRSGRSRAMTLYSLFALNVAGYYLASFVHSIAPAADYPWIARISLGAVLLLLALVPGAAVGFFLEFLSVAKGTHAAARRLALLSAVLGLSVAVTPLAERSWAQFGLSVWVLGVLLISVSLLFLRVRSQQSRIERLRLTYLAIGAGVCIVLSLVDLVSSHYRLPLPSLGAVFTTLYLVFLSQTLRKLRLMDLNELLGKLAAQAVLALLLAAVFSVLTSWVKENTLQLLFNTVVATFIIIILLEPLGAKVDAQMVRILFRERFELLGALGALQARMATVIDIGEVTRMTLDTLHETGRVTHVSIYLLAEDKPGYRLLDSRGPPPEGFLDTAAARGLLLMVASGQKAVLLENLDSRMKALRAQLTEGKRFRDELKRLNDTRGALVKMLAGITVPLMGNDRVIGFLNLWDERVPEAYASDEIALILKVAERLATVLENSKLYEKIRERDRLAALGEMAAGLAHEIRNPLGAIKGAAQCLDPRRLPGEDGEFLGVIVEEVNRLNGVVTAFLDYARPLKQNFGPTDLNEVVTRTMRLIQNDVPKEMNLAVELDLTVPKVDADAEQLKQVLINLVQNAVQAIDTSGGRITVRTLKPDRFGEFRSNVAESVEVHVFDTGPGIPVDHQQHIFVPFFTTKQKGTGLGLAICQRIVKNHGGSISVQSKPGEGCTIIVRFPALPSEQPPAEAAPAPEWTPMLPPASSQSLPQETLREGPLPPPAESRSKREKKSKSL</sequence>
<feature type="transmembrane region" description="Helical" evidence="10">
    <location>
        <begin position="103"/>
        <end position="120"/>
    </location>
</feature>
<dbReference type="CDD" id="cd00075">
    <property type="entry name" value="HATPase"/>
    <property type="match status" value="1"/>
</dbReference>
<dbReference type="GO" id="GO:0000155">
    <property type="term" value="F:phosphorelay sensor kinase activity"/>
    <property type="evidence" value="ECO:0007669"/>
    <property type="project" value="InterPro"/>
</dbReference>
<dbReference type="Proteomes" id="UP000182719">
    <property type="component" value="Unassembled WGS sequence"/>
</dbReference>
<evidence type="ECO:0000256" key="6">
    <source>
        <dbReference type="ARBA" id="ARBA00022777"/>
    </source>
</evidence>
<dbReference type="InterPro" id="IPR003594">
    <property type="entry name" value="HATPase_dom"/>
</dbReference>
<dbReference type="OrthoDB" id="9789238at2"/>
<feature type="transmembrane region" description="Helical" evidence="10">
    <location>
        <begin position="68"/>
        <end position="91"/>
    </location>
</feature>